<accession>A0AB34L0V4</accession>
<dbReference type="Proteomes" id="UP000803884">
    <property type="component" value="Unassembled WGS sequence"/>
</dbReference>
<reference evidence="2 3" key="1">
    <citation type="journal article" date="2020" name="Microbiol. Resour. Announc.">
        <title>Draft Genome Sequence of a Cladosporium Species Isolated from the Mesophotic Ascidian Didemnum maculosum.</title>
        <authorList>
            <person name="Gioti A."/>
            <person name="Siaperas R."/>
            <person name="Nikolaivits E."/>
            <person name="Le Goff G."/>
            <person name="Ouazzani J."/>
            <person name="Kotoulas G."/>
            <person name="Topakas E."/>
        </authorList>
    </citation>
    <scope>NUCLEOTIDE SEQUENCE [LARGE SCALE GENOMIC DNA]</scope>
    <source>
        <strain evidence="2 3">TM138-S3</strain>
    </source>
</reference>
<dbReference type="Pfam" id="PF13508">
    <property type="entry name" value="Acetyltransf_7"/>
    <property type="match status" value="1"/>
</dbReference>
<dbReference type="GO" id="GO:0016747">
    <property type="term" value="F:acyltransferase activity, transferring groups other than amino-acyl groups"/>
    <property type="evidence" value="ECO:0007669"/>
    <property type="project" value="InterPro"/>
</dbReference>
<comment type="caution">
    <text evidence="2">The sequence shown here is derived from an EMBL/GenBank/DDBJ whole genome shotgun (WGS) entry which is preliminary data.</text>
</comment>
<feature type="domain" description="N-acetyltransferase" evidence="1">
    <location>
        <begin position="3"/>
        <end position="211"/>
    </location>
</feature>
<dbReference type="InterPro" id="IPR052523">
    <property type="entry name" value="Trichothecene_AcTrans"/>
</dbReference>
<evidence type="ECO:0000313" key="2">
    <source>
        <dbReference type="EMBL" id="KAL1589293.1"/>
    </source>
</evidence>
<dbReference type="RefSeq" id="XP_069232398.1">
    <property type="nucleotide sequence ID" value="XM_069370900.1"/>
</dbReference>
<dbReference type="AlphaFoldDB" id="A0AB34L0V4"/>
<protein>
    <recommendedName>
        <fullName evidence="1">N-acetyltransferase domain-containing protein</fullName>
    </recommendedName>
</protein>
<sequence length="212" mass="23261">MSITILPALPTEAATITPIGVLAFANDVFNARLAKPNGTPAQHEEYLQWRIRRNERRMAKPGGTWFKAVDAETGEVVGCTGVQAPGPEEGEGEANGEVQEAEPEIFNGEFMREWHEAMEKVRKECMGERQDYWYVVSMVVHPDRQGKGIGKRLLEKDCELADAAGQDIYLEASPAGKKLYLNAGFEVIGEKSMLDGAAAVTAMLRKARPVVA</sequence>
<dbReference type="InterPro" id="IPR016181">
    <property type="entry name" value="Acyl_CoA_acyltransferase"/>
</dbReference>
<dbReference type="SUPFAM" id="SSF55729">
    <property type="entry name" value="Acyl-CoA N-acyltransferases (Nat)"/>
    <property type="match status" value="1"/>
</dbReference>
<dbReference type="PROSITE" id="PS51186">
    <property type="entry name" value="GNAT"/>
    <property type="match status" value="1"/>
</dbReference>
<name>A0AB34L0V4_9PEZI</name>
<evidence type="ECO:0000259" key="1">
    <source>
        <dbReference type="PROSITE" id="PS51186"/>
    </source>
</evidence>
<dbReference type="GeneID" id="96003738"/>
<proteinExistence type="predicted"/>
<dbReference type="InterPro" id="IPR000182">
    <property type="entry name" value="GNAT_dom"/>
</dbReference>
<gene>
    <name evidence="2" type="ORF">WHR41_02294</name>
</gene>
<keyword evidence="3" id="KW-1185">Reference proteome</keyword>
<dbReference type="Gene3D" id="3.40.630.30">
    <property type="match status" value="1"/>
</dbReference>
<evidence type="ECO:0000313" key="3">
    <source>
        <dbReference type="Proteomes" id="UP000803884"/>
    </source>
</evidence>
<organism evidence="2 3">
    <name type="scientific">Cladosporium halotolerans</name>
    <dbReference type="NCBI Taxonomy" id="1052096"/>
    <lineage>
        <taxon>Eukaryota</taxon>
        <taxon>Fungi</taxon>
        <taxon>Dikarya</taxon>
        <taxon>Ascomycota</taxon>
        <taxon>Pezizomycotina</taxon>
        <taxon>Dothideomycetes</taxon>
        <taxon>Dothideomycetidae</taxon>
        <taxon>Cladosporiales</taxon>
        <taxon>Cladosporiaceae</taxon>
        <taxon>Cladosporium</taxon>
    </lineage>
</organism>
<dbReference type="PANTHER" id="PTHR42791">
    <property type="entry name" value="GNAT FAMILY ACETYLTRANSFERASE"/>
    <property type="match status" value="1"/>
</dbReference>
<dbReference type="CDD" id="cd04301">
    <property type="entry name" value="NAT_SF"/>
    <property type="match status" value="1"/>
</dbReference>
<dbReference type="PANTHER" id="PTHR42791:SF2">
    <property type="entry name" value="N-ACETYLTRANSFERASE DOMAIN-CONTAINING PROTEIN"/>
    <property type="match status" value="1"/>
</dbReference>
<dbReference type="EMBL" id="JAAQHG020000005">
    <property type="protein sequence ID" value="KAL1589293.1"/>
    <property type="molecule type" value="Genomic_DNA"/>
</dbReference>